<feature type="transmembrane region" description="Helical" evidence="4">
    <location>
        <begin position="53"/>
        <end position="72"/>
    </location>
</feature>
<dbReference type="Proteomes" id="UP000199226">
    <property type="component" value="Unassembled WGS sequence"/>
</dbReference>
<evidence type="ECO:0000256" key="1">
    <source>
        <dbReference type="ARBA" id="ARBA00022741"/>
    </source>
</evidence>
<organism evidence="6 7">
    <name type="scientific">Daejeonella rubra</name>
    <dbReference type="NCBI Taxonomy" id="990371"/>
    <lineage>
        <taxon>Bacteria</taxon>
        <taxon>Pseudomonadati</taxon>
        <taxon>Bacteroidota</taxon>
        <taxon>Sphingobacteriia</taxon>
        <taxon>Sphingobacteriales</taxon>
        <taxon>Sphingobacteriaceae</taxon>
        <taxon>Daejeonella</taxon>
    </lineage>
</organism>
<keyword evidence="2" id="KW-0067">ATP-binding</keyword>
<keyword evidence="4" id="KW-1133">Transmembrane helix</keyword>
<dbReference type="PANTHER" id="PTHR11361">
    <property type="entry name" value="DNA MISMATCH REPAIR PROTEIN MUTS FAMILY MEMBER"/>
    <property type="match status" value="1"/>
</dbReference>
<evidence type="ECO:0000256" key="4">
    <source>
        <dbReference type="SAM" id="Phobius"/>
    </source>
</evidence>
<dbReference type="InterPro" id="IPR027417">
    <property type="entry name" value="P-loop_NTPase"/>
</dbReference>
<keyword evidence="7" id="KW-1185">Reference proteome</keyword>
<dbReference type="InterPro" id="IPR036187">
    <property type="entry name" value="DNA_mismatch_repair_MutS_sf"/>
</dbReference>
<dbReference type="Gene3D" id="3.40.50.300">
    <property type="entry name" value="P-loop containing nucleotide triphosphate hydrolases"/>
    <property type="match status" value="1"/>
</dbReference>
<dbReference type="SUPFAM" id="SSF48334">
    <property type="entry name" value="DNA repair protein MutS, domain III"/>
    <property type="match status" value="1"/>
</dbReference>
<feature type="domain" description="DNA mismatch repair proteins mutS family" evidence="5">
    <location>
        <begin position="423"/>
        <end position="598"/>
    </location>
</feature>
<dbReference type="GO" id="GO:0005524">
    <property type="term" value="F:ATP binding"/>
    <property type="evidence" value="ECO:0007669"/>
    <property type="project" value="UniProtKB-KW"/>
</dbReference>
<dbReference type="GO" id="GO:0030983">
    <property type="term" value="F:mismatched DNA binding"/>
    <property type="evidence" value="ECO:0007669"/>
    <property type="project" value="InterPro"/>
</dbReference>
<reference evidence="7" key="1">
    <citation type="submission" date="2016-10" db="EMBL/GenBank/DDBJ databases">
        <authorList>
            <person name="Varghese N."/>
            <person name="Submissions S."/>
        </authorList>
    </citation>
    <scope>NUCLEOTIDE SEQUENCE [LARGE SCALE GENOMIC DNA]</scope>
    <source>
        <strain evidence="7">DSM 24536</strain>
    </source>
</reference>
<dbReference type="Pfam" id="PF00488">
    <property type="entry name" value="MutS_V"/>
    <property type="match status" value="1"/>
</dbReference>
<sequence>MQEQISDYYRANKAKCDEEIIRLDRKINIYSFMRLFALAAGIILFYQSIKYELIWLSFLIVPIFILGFAWLVSKQSMFQKQMNYFRNLGDVHANELNSLERKSNLYPDGSVYADDLHPYTSDLDIFGKGSLFEMMNRCATVSGNFKLAGWLMKPATVSEIRERQILLFELDSKLSWKHHFQAVLLFSNNSSEDQVKELFRYLKTAPEESGSWIKKYVRWIPWLFSIVAIGAWFVPSLLIALLVLLVVNLTLMQNYDARIAKTDSMIGKMSRILDHFSEAISAVRDEEWKSPLSENLSADLKDNNNGKLSEQIKRFSLLISHLTFGQTGVGAILNAIMLWNIRQIFAIEDWKKDNHDNLKQAFDVIATFEALISLSSLKTNYPEWCFAGINEGEHYTLKAEDIGHPLIPSQVRVNNDYSLNAELKIDIITGSNMAGKSTFLRTLGINTVLALCGAPSCACKMEVSRMLVFTYMRIRDSLNESTSTFKAELDRLQALLKMLESTEKIYFLIDEMLRGTNSVDKYLGSKAVIEKLIAQNAVGIVATHDLQIAELEKKYPDYIRNYYFDIQVEGEEMNFDYKLKAGECKTFNASLLLKRIGIY</sequence>
<evidence type="ECO:0000313" key="6">
    <source>
        <dbReference type="EMBL" id="SDL77084.1"/>
    </source>
</evidence>
<dbReference type="PANTHER" id="PTHR11361:SF99">
    <property type="entry name" value="DNA MISMATCH REPAIR PROTEIN"/>
    <property type="match status" value="1"/>
</dbReference>
<keyword evidence="4" id="KW-0472">Membrane</keyword>
<evidence type="ECO:0000256" key="3">
    <source>
        <dbReference type="ARBA" id="ARBA00023125"/>
    </source>
</evidence>
<proteinExistence type="predicted"/>
<dbReference type="GO" id="GO:0140664">
    <property type="term" value="F:ATP-dependent DNA damage sensor activity"/>
    <property type="evidence" value="ECO:0007669"/>
    <property type="project" value="InterPro"/>
</dbReference>
<keyword evidence="3" id="KW-0238">DNA-binding</keyword>
<protein>
    <submittedName>
        <fullName evidence="6">MutS domain V</fullName>
    </submittedName>
</protein>
<dbReference type="InterPro" id="IPR045076">
    <property type="entry name" value="MutS"/>
</dbReference>
<dbReference type="GO" id="GO:0006298">
    <property type="term" value="P:mismatch repair"/>
    <property type="evidence" value="ECO:0007669"/>
    <property type="project" value="InterPro"/>
</dbReference>
<dbReference type="RefSeq" id="WP_090698728.1">
    <property type="nucleotide sequence ID" value="NZ_FNHH01000002.1"/>
</dbReference>
<dbReference type="SUPFAM" id="SSF52540">
    <property type="entry name" value="P-loop containing nucleoside triphosphate hydrolases"/>
    <property type="match status" value="1"/>
</dbReference>
<gene>
    <name evidence="6" type="ORF">SAMN05421813_10293</name>
</gene>
<dbReference type="EMBL" id="FNHH01000002">
    <property type="protein sequence ID" value="SDL77084.1"/>
    <property type="molecule type" value="Genomic_DNA"/>
</dbReference>
<keyword evidence="4" id="KW-0812">Transmembrane</keyword>
<dbReference type="OrthoDB" id="1097361at2"/>
<feature type="transmembrane region" description="Helical" evidence="4">
    <location>
        <begin position="222"/>
        <end position="247"/>
    </location>
</feature>
<name>A0A1G9MSK3_9SPHI</name>
<accession>A0A1G9MSK3</accession>
<evidence type="ECO:0000313" key="7">
    <source>
        <dbReference type="Proteomes" id="UP000199226"/>
    </source>
</evidence>
<dbReference type="SMART" id="SM00534">
    <property type="entry name" value="MUTSac"/>
    <property type="match status" value="1"/>
</dbReference>
<dbReference type="AlphaFoldDB" id="A0A1G9MSK3"/>
<dbReference type="Gene3D" id="1.10.1420.10">
    <property type="match status" value="1"/>
</dbReference>
<evidence type="ECO:0000259" key="5">
    <source>
        <dbReference type="SMART" id="SM00534"/>
    </source>
</evidence>
<dbReference type="GO" id="GO:0005829">
    <property type="term" value="C:cytosol"/>
    <property type="evidence" value="ECO:0007669"/>
    <property type="project" value="TreeGrafter"/>
</dbReference>
<dbReference type="InterPro" id="IPR000432">
    <property type="entry name" value="DNA_mismatch_repair_MutS_C"/>
</dbReference>
<keyword evidence="1" id="KW-0547">Nucleotide-binding</keyword>
<feature type="transmembrane region" description="Helical" evidence="4">
    <location>
        <begin position="27"/>
        <end position="47"/>
    </location>
</feature>
<dbReference type="STRING" id="990371.SAMN05421813_10293"/>
<evidence type="ECO:0000256" key="2">
    <source>
        <dbReference type="ARBA" id="ARBA00022840"/>
    </source>
</evidence>